<keyword evidence="4" id="KW-0963">Cytoplasm</keyword>
<dbReference type="HOGENOM" id="CLU_001715_1_0_5"/>
<proteinExistence type="inferred from homology"/>
<dbReference type="Pfam" id="PF00625">
    <property type="entry name" value="Guanylate_kin"/>
    <property type="match status" value="1"/>
</dbReference>
<evidence type="ECO:0000256" key="1">
    <source>
        <dbReference type="ARBA" id="ARBA00005790"/>
    </source>
</evidence>
<evidence type="ECO:0000256" key="5">
    <source>
        <dbReference type="ARBA" id="ARBA00022679"/>
    </source>
</evidence>
<dbReference type="NCBIfam" id="TIGR03263">
    <property type="entry name" value="guanyl_kin"/>
    <property type="match status" value="1"/>
</dbReference>
<dbReference type="STRING" id="320483.AMF_132"/>
<dbReference type="PANTHER" id="PTHR23117">
    <property type="entry name" value="GUANYLATE KINASE-RELATED"/>
    <property type="match status" value="1"/>
</dbReference>
<name>B9KHQ8_ANAMF</name>
<dbReference type="KEGG" id="amf:AMF_132"/>
<keyword evidence="6" id="KW-0547">Nucleotide-binding</keyword>
<dbReference type="Gene3D" id="3.30.63.10">
    <property type="entry name" value="Guanylate Kinase phosphate binding domain"/>
    <property type="match status" value="1"/>
</dbReference>
<sequence length="244" mass="27498">MLWAEHTMHRGLFRLKVGHVDDISGLWHGNCRGVVGLKLTSEGIMLVLSSPSGCGKTTVSDLIIKNSDNNIIRSVSATTRAPREGEVNGRDYFFLSEAEFLLMCESGEMMEHAKVFGNYYGIPRKFVAENISSGKNILFVIDWQGAYRLMETMKESVVSVFMMPPSMDELERRMSDRGGIDGVARERLKGAPFEISHCYRYDYIIVNEDAEETARKIGCIIGAESKRVSRQMGLRELIDKNFPL</sequence>
<dbReference type="GO" id="GO:0004385">
    <property type="term" value="F:GMP kinase activity"/>
    <property type="evidence" value="ECO:0007669"/>
    <property type="project" value="UniProtKB-EC"/>
</dbReference>
<dbReference type="InterPro" id="IPR020590">
    <property type="entry name" value="Guanylate_kinase_CS"/>
</dbReference>
<dbReference type="GO" id="GO:0005524">
    <property type="term" value="F:ATP binding"/>
    <property type="evidence" value="ECO:0007669"/>
    <property type="project" value="UniProtKB-KW"/>
</dbReference>
<dbReference type="SMART" id="SM00072">
    <property type="entry name" value="GuKc"/>
    <property type="match status" value="1"/>
</dbReference>
<gene>
    <name evidence="11" type="primary">gmk</name>
    <name evidence="11" type="ordered locus">AMF_132</name>
</gene>
<feature type="domain" description="Guanylate kinase-like" evidence="10">
    <location>
        <begin position="43"/>
        <end position="222"/>
    </location>
</feature>
<evidence type="ECO:0000256" key="2">
    <source>
        <dbReference type="ARBA" id="ARBA00012961"/>
    </source>
</evidence>
<evidence type="ECO:0000256" key="8">
    <source>
        <dbReference type="ARBA" id="ARBA00022840"/>
    </source>
</evidence>
<dbReference type="GO" id="GO:0005829">
    <property type="term" value="C:cytosol"/>
    <property type="evidence" value="ECO:0007669"/>
    <property type="project" value="TreeGrafter"/>
</dbReference>
<dbReference type="InterPro" id="IPR008144">
    <property type="entry name" value="Guanylate_kin-like_dom"/>
</dbReference>
<keyword evidence="7 11" id="KW-0418">Kinase</keyword>
<keyword evidence="5 11" id="KW-0808">Transferase</keyword>
<dbReference type="Proteomes" id="UP000007307">
    <property type="component" value="Chromosome"/>
</dbReference>
<evidence type="ECO:0000256" key="6">
    <source>
        <dbReference type="ARBA" id="ARBA00022741"/>
    </source>
</evidence>
<dbReference type="EMBL" id="CP001079">
    <property type="protein sequence ID" value="ACM49020.1"/>
    <property type="molecule type" value="Genomic_DNA"/>
</dbReference>
<reference evidence="11 12" key="1">
    <citation type="journal article" date="2009" name="BMC Genomics">
        <title>Conservation in the face of diversity: multistrain analysis of an intracellular bacterium.</title>
        <authorList>
            <person name="Dark M.J."/>
            <person name="Herndon D.R."/>
            <person name="Kappmeyer L.S."/>
            <person name="Gonzales M.P."/>
            <person name="Nordeen E."/>
            <person name="Palmer G.H."/>
            <person name="Knowles D.P. Jr."/>
            <person name="Brayton K.A."/>
        </authorList>
    </citation>
    <scope>NUCLEOTIDE SEQUENCE [LARGE SCALE GENOMIC DNA]</scope>
    <source>
        <strain evidence="11 12">Florida</strain>
    </source>
</reference>
<keyword evidence="8" id="KW-0067">ATP-binding</keyword>
<evidence type="ECO:0000256" key="9">
    <source>
        <dbReference type="ARBA" id="ARBA00030128"/>
    </source>
</evidence>
<evidence type="ECO:0000256" key="4">
    <source>
        <dbReference type="ARBA" id="ARBA00022490"/>
    </source>
</evidence>
<comment type="similarity">
    <text evidence="1">Belongs to the guanylate kinase family.</text>
</comment>
<dbReference type="EC" id="2.7.4.8" evidence="2"/>
<dbReference type="Gene3D" id="3.40.50.300">
    <property type="entry name" value="P-loop containing nucleotide triphosphate hydrolases"/>
    <property type="match status" value="1"/>
</dbReference>
<dbReference type="PROSITE" id="PS00856">
    <property type="entry name" value="GUANYLATE_KINASE_1"/>
    <property type="match status" value="1"/>
</dbReference>
<evidence type="ECO:0000256" key="7">
    <source>
        <dbReference type="ARBA" id="ARBA00022777"/>
    </source>
</evidence>
<dbReference type="InterPro" id="IPR017665">
    <property type="entry name" value="Guanylate_kinase"/>
</dbReference>
<keyword evidence="12" id="KW-1185">Reference proteome</keyword>
<dbReference type="PROSITE" id="PS50052">
    <property type="entry name" value="GUANYLATE_KINASE_2"/>
    <property type="match status" value="1"/>
</dbReference>
<dbReference type="InterPro" id="IPR027417">
    <property type="entry name" value="P-loop_NTPase"/>
</dbReference>
<accession>B9KHQ8</accession>
<organism evidence="11 12">
    <name type="scientific">Anaplasma marginale (strain Florida)</name>
    <dbReference type="NCBI Taxonomy" id="320483"/>
    <lineage>
        <taxon>Bacteria</taxon>
        <taxon>Pseudomonadati</taxon>
        <taxon>Pseudomonadota</taxon>
        <taxon>Alphaproteobacteria</taxon>
        <taxon>Rickettsiales</taxon>
        <taxon>Anaplasmataceae</taxon>
        <taxon>Anaplasma</taxon>
    </lineage>
</organism>
<dbReference type="eggNOG" id="COG0194">
    <property type="taxonomic scope" value="Bacteria"/>
</dbReference>
<dbReference type="SUPFAM" id="SSF52540">
    <property type="entry name" value="P-loop containing nucleoside triphosphate hydrolases"/>
    <property type="match status" value="1"/>
</dbReference>
<dbReference type="FunFam" id="3.30.63.10:FF:000002">
    <property type="entry name" value="Guanylate kinase 1"/>
    <property type="match status" value="1"/>
</dbReference>
<dbReference type="InterPro" id="IPR008145">
    <property type="entry name" value="GK/Ca_channel_bsu"/>
</dbReference>
<evidence type="ECO:0000313" key="12">
    <source>
        <dbReference type="Proteomes" id="UP000007307"/>
    </source>
</evidence>
<evidence type="ECO:0000313" key="11">
    <source>
        <dbReference type="EMBL" id="ACM49020.1"/>
    </source>
</evidence>
<protein>
    <recommendedName>
        <fullName evidence="3">Guanylate kinase</fullName>
        <ecNumber evidence="2">2.7.4.8</ecNumber>
    </recommendedName>
    <alternativeName>
        <fullName evidence="9">GMP kinase</fullName>
    </alternativeName>
</protein>
<evidence type="ECO:0000256" key="3">
    <source>
        <dbReference type="ARBA" id="ARBA00016296"/>
    </source>
</evidence>
<dbReference type="AlphaFoldDB" id="B9KHQ8"/>
<dbReference type="PANTHER" id="PTHR23117:SF13">
    <property type="entry name" value="GUANYLATE KINASE"/>
    <property type="match status" value="1"/>
</dbReference>
<dbReference type="CDD" id="cd00071">
    <property type="entry name" value="GMPK"/>
    <property type="match status" value="1"/>
</dbReference>
<evidence type="ECO:0000259" key="10">
    <source>
        <dbReference type="PROSITE" id="PS50052"/>
    </source>
</evidence>